<dbReference type="PANTHER" id="PTHR12899:SF3">
    <property type="entry name" value="LARGE RIBOSOMAL SUBUNIT PROTEIN UL18M"/>
    <property type="match status" value="1"/>
</dbReference>
<evidence type="ECO:0000256" key="8">
    <source>
        <dbReference type="ARBA" id="ARBA00082661"/>
    </source>
</evidence>
<keyword evidence="3" id="KW-0689">Ribosomal protein</keyword>
<dbReference type="InterPro" id="IPR005484">
    <property type="entry name" value="Ribosomal_uL18_bac/plant/anim"/>
</dbReference>
<keyword evidence="5" id="KW-0687">Ribonucleoprotein</keyword>
<dbReference type="GO" id="GO:0005840">
    <property type="term" value="C:ribosome"/>
    <property type="evidence" value="ECO:0007669"/>
    <property type="project" value="UniProtKB-KW"/>
</dbReference>
<organism evidence="9 10">
    <name type="scientific">Alosa alosa</name>
    <name type="common">allis shad</name>
    <dbReference type="NCBI Taxonomy" id="278164"/>
    <lineage>
        <taxon>Eukaryota</taxon>
        <taxon>Metazoa</taxon>
        <taxon>Chordata</taxon>
        <taxon>Craniata</taxon>
        <taxon>Vertebrata</taxon>
        <taxon>Euteleostomi</taxon>
        <taxon>Actinopterygii</taxon>
        <taxon>Neopterygii</taxon>
        <taxon>Teleostei</taxon>
        <taxon>Clupei</taxon>
        <taxon>Clupeiformes</taxon>
        <taxon>Clupeoidei</taxon>
        <taxon>Clupeidae</taxon>
        <taxon>Alosa</taxon>
    </lineage>
</organism>
<dbReference type="SUPFAM" id="SSF53137">
    <property type="entry name" value="Translational machinery components"/>
    <property type="match status" value="1"/>
</dbReference>
<evidence type="ECO:0000256" key="4">
    <source>
        <dbReference type="ARBA" id="ARBA00023128"/>
    </source>
</evidence>
<dbReference type="CDD" id="cd00432">
    <property type="entry name" value="Ribosomal_L18_L5e"/>
    <property type="match status" value="1"/>
</dbReference>
<dbReference type="GO" id="GO:0005743">
    <property type="term" value="C:mitochondrial inner membrane"/>
    <property type="evidence" value="ECO:0007669"/>
    <property type="project" value="UniProtKB-ARBA"/>
</dbReference>
<proteinExistence type="inferred from homology"/>
<dbReference type="Proteomes" id="UP000823561">
    <property type="component" value="Chromosome 14"/>
</dbReference>
<gene>
    <name evidence="9" type="ORF">AALO_G00186860</name>
</gene>
<dbReference type="InterPro" id="IPR036967">
    <property type="entry name" value="Ribosomal_uS11_sf"/>
</dbReference>
<evidence type="ECO:0000256" key="5">
    <source>
        <dbReference type="ARBA" id="ARBA00023274"/>
    </source>
</evidence>
<name>A0AAV6G7X1_9TELE</name>
<dbReference type="GO" id="GO:0003735">
    <property type="term" value="F:structural constituent of ribosome"/>
    <property type="evidence" value="ECO:0007669"/>
    <property type="project" value="InterPro"/>
</dbReference>
<protein>
    <recommendedName>
        <fullName evidence="7">Large ribosomal subunit protein uL18m</fullName>
    </recommendedName>
    <alternativeName>
        <fullName evidence="8">39S ribosomal protein L18, mitochondrial</fullName>
    </alternativeName>
</protein>
<dbReference type="GO" id="GO:0006412">
    <property type="term" value="P:translation"/>
    <property type="evidence" value="ECO:0007669"/>
    <property type="project" value="InterPro"/>
</dbReference>
<keyword evidence="4" id="KW-0496">Mitochondrion</keyword>
<dbReference type="Gene3D" id="3.30.420.80">
    <property type="entry name" value="Ribosomal protein S11"/>
    <property type="match status" value="1"/>
</dbReference>
<comment type="similarity">
    <text evidence="2">Belongs to the universal ribosomal protein uL18 family.</text>
</comment>
<dbReference type="InterPro" id="IPR057268">
    <property type="entry name" value="Ribosomal_L18"/>
</dbReference>
<evidence type="ECO:0000313" key="10">
    <source>
        <dbReference type="Proteomes" id="UP000823561"/>
    </source>
</evidence>
<reference evidence="9" key="1">
    <citation type="submission" date="2020-10" db="EMBL/GenBank/DDBJ databases">
        <title>Chromosome-scale genome assembly of the Allis shad, Alosa alosa.</title>
        <authorList>
            <person name="Margot Z."/>
            <person name="Christophe K."/>
            <person name="Cabau C."/>
            <person name="Louis A."/>
            <person name="Berthelot C."/>
            <person name="Parey E."/>
            <person name="Roest Crollius H."/>
            <person name="Montfort J."/>
            <person name="Robinson-Rechavi M."/>
            <person name="Bucao C."/>
            <person name="Bouchez O."/>
            <person name="Gislard M."/>
            <person name="Lluch J."/>
            <person name="Milhes M."/>
            <person name="Lampietro C."/>
            <person name="Lopez Roques C."/>
            <person name="Donnadieu C."/>
            <person name="Braasch I."/>
            <person name="Desvignes T."/>
            <person name="Postlethwait J."/>
            <person name="Bobe J."/>
            <person name="Guiguen Y."/>
        </authorList>
    </citation>
    <scope>NUCLEOTIDE SEQUENCE</scope>
    <source>
        <strain evidence="9">M-15738</strain>
        <tissue evidence="9">Blood</tissue>
    </source>
</reference>
<accession>A0AAV6G7X1</accession>
<comment type="function">
    <text evidence="6">Together with thiosulfate sulfurtransferase (TST), acts as a mitochondrial import factor for the cytosolic 5S rRNA. The precursor form shows RNA chaperone activity; is able to fold the 5S rRNA into an import-competent conformation that is recognized by rhodanese (TST). Both the cytoplasmic and mitochondrial forms are able to bind to the helix IV-loop D in the gamma domain of the 5S rRNA.</text>
</comment>
<evidence type="ECO:0000313" key="9">
    <source>
        <dbReference type="EMBL" id="KAG5269941.1"/>
    </source>
</evidence>
<dbReference type="GO" id="GO:1990904">
    <property type="term" value="C:ribonucleoprotein complex"/>
    <property type="evidence" value="ECO:0007669"/>
    <property type="project" value="UniProtKB-KW"/>
</dbReference>
<dbReference type="PANTHER" id="PTHR12899">
    <property type="entry name" value="39S RIBOSOMAL PROTEIN L18, MITOCHONDRIAL"/>
    <property type="match status" value="1"/>
</dbReference>
<dbReference type="Pfam" id="PF00861">
    <property type="entry name" value="Ribosomal_L18p"/>
    <property type="match status" value="1"/>
</dbReference>
<dbReference type="EMBL" id="JADWDJ010000014">
    <property type="protein sequence ID" value="KAG5269941.1"/>
    <property type="molecule type" value="Genomic_DNA"/>
</dbReference>
<dbReference type="AlphaFoldDB" id="A0AAV6G7X1"/>
<evidence type="ECO:0000256" key="2">
    <source>
        <dbReference type="ARBA" id="ARBA00007116"/>
    </source>
</evidence>
<comment type="caution">
    <text evidence="9">The sequence shown here is derived from an EMBL/GenBank/DDBJ whole genome shotgun (WGS) entry which is preliminary data.</text>
</comment>
<evidence type="ECO:0000256" key="1">
    <source>
        <dbReference type="ARBA" id="ARBA00004173"/>
    </source>
</evidence>
<evidence type="ECO:0000256" key="6">
    <source>
        <dbReference type="ARBA" id="ARBA00059887"/>
    </source>
</evidence>
<keyword evidence="10" id="KW-1185">Reference proteome</keyword>
<evidence type="ECO:0000256" key="7">
    <source>
        <dbReference type="ARBA" id="ARBA00069051"/>
    </source>
</evidence>
<dbReference type="FunFam" id="3.30.420.80:FF:000005">
    <property type="entry name" value="39S ribosomal protein L18, mitochondrial"/>
    <property type="match status" value="1"/>
</dbReference>
<comment type="subcellular location">
    <subcellularLocation>
        <location evidence="1">Mitochondrion</location>
    </subcellularLocation>
</comment>
<evidence type="ECO:0000256" key="3">
    <source>
        <dbReference type="ARBA" id="ARBA00022980"/>
    </source>
</evidence>
<dbReference type="GO" id="GO:0008097">
    <property type="term" value="F:5S rRNA binding"/>
    <property type="evidence" value="ECO:0007669"/>
    <property type="project" value="TreeGrafter"/>
</dbReference>
<sequence>MSIIWELSRSLRLFGQIQSCKHMGLSIALQRHIQHYSARSSSQVAVKSEPEVDDNEAVNKAFVNRNPRNLEQMAIEMKDRGWATVYPSREYYHRLHFSRTQHHITAEVYSKDSTEPVISCSTREWAIKRELSSTRSVAACQAVGEVLAQRCREAGITRMVFRELSWRFRCESVMTFWTALKKGGVSLSEPRRKYI</sequence>